<dbReference type="InterPro" id="IPR016239">
    <property type="entry name" value="Ribosomal_S6_kinase_II"/>
</dbReference>
<keyword evidence="8 14" id="KW-0547">Nucleotide-binding</keyword>
<sequence>AGLRPCEFVLSYGKVFLVRKAVGHDAGKLYAMKVLRKAALVQRAKTQEHTRTERSVLELVRQAPFLVTLHYAFQTDAKLHLILDYVSGGEMFTHLYQRQHFKEAEVRVYGGEIVLALEHLHKLGIIYRDLKLENVLLDSEGHIVLTDFGLSKEFLTEEKERTFSFCGTIEYMAPEIIRSKSGHGKAVDWWSLGILIFELLTGGAQEVKNHPFFQGLDWAALAARKIPAPFRPQIRSELDVGNFAEEFTRLEPVYSPPGSPPPGDPRIFQGYSFVAPSILFDHNNAVMMTDVLEASGAGDRPGRAAVARSAMMQDSPFFQQYELDLREPAESEASQILRSLVSAVSFMHEEAGVVHRDLKPENILYADDTPGAPVKIIDFGFARLRPQSPAGPMQTPCFTLQYAAPELLAQQGYDESCDLWSLGVILV</sequence>
<evidence type="ECO:0000313" key="17">
    <source>
        <dbReference type="Ensembl" id="ENSUMAP00000003481"/>
    </source>
</evidence>
<comment type="catalytic activity">
    <reaction evidence="11">
        <text>L-threonyl-[protein] + ATP = O-phospho-L-threonyl-[protein] + ADP + H(+)</text>
        <dbReference type="Rhea" id="RHEA:46608"/>
        <dbReference type="Rhea" id="RHEA-COMP:11060"/>
        <dbReference type="Rhea" id="RHEA-COMP:11605"/>
        <dbReference type="ChEBI" id="CHEBI:15378"/>
        <dbReference type="ChEBI" id="CHEBI:30013"/>
        <dbReference type="ChEBI" id="CHEBI:30616"/>
        <dbReference type="ChEBI" id="CHEBI:61977"/>
        <dbReference type="ChEBI" id="CHEBI:456216"/>
        <dbReference type="EC" id="2.7.11.1"/>
    </reaction>
</comment>
<comment type="cofactor">
    <cofactor evidence="1">
        <name>Mg(2+)</name>
        <dbReference type="ChEBI" id="CHEBI:18420"/>
    </cofactor>
</comment>
<evidence type="ECO:0000256" key="1">
    <source>
        <dbReference type="ARBA" id="ARBA00001946"/>
    </source>
</evidence>
<dbReference type="InterPro" id="IPR011009">
    <property type="entry name" value="Kinase-like_dom_sf"/>
</dbReference>
<proteinExistence type="inferred from homology"/>
<evidence type="ECO:0000256" key="14">
    <source>
        <dbReference type="PIRSR" id="PIRSR000606-51"/>
    </source>
</evidence>
<reference evidence="17" key="1">
    <citation type="submission" date="2019-03" db="UniProtKB">
        <authorList>
            <consortium name="Ensembl"/>
        </authorList>
    </citation>
    <scope>IDENTIFICATION</scope>
</reference>
<dbReference type="Pfam" id="PF00433">
    <property type="entry name" value="Pkinase_C"/>
    <property type="match status" value="1"/>
</dbReference>
<dbReference type="SMART" id="SM00133">
    <property type="entry name" value="S_TK_X"/>
    <property type="match status" value="1"/>
</dbReference>
<evidence type="ECO:0000256" key="13">
    <source>
        <dbReference type="PIRSR" id="PIRSR000606-50"/>
    </source>
</evidence>
<dbReference type="InterPro" id="IPR000961">
    <property type="entry name" value="AGC-kinase_C"/>
</dbReference>
<gene>
    <name evidence="17" type="primary">RPS6KA4</name>
</gene>
<organism evidence="17">
    <name type="scientific">Ursus maritimus</name>
    <name type="common">Polar bear</name>
    <name type="synonym">Thalarctos maritimus</name>
    <dbReference type="NCBI Taxonomy" id="29073"/>
    <lineage>
        <taxon>Eukaryota</taxon>
        <taxon>Metazoa</taxon>
        <taxon>Chordata</taxon>
        <taxon>Craniata</taxon>
        <taxon>Vertebrata</taxon>
        <taxon>Euteleostomi</taxon>
        <taxon>Mammalia</taxon>
        <taxon>Eutheria</taxon>
        <taxon>Laurasiatheria</taxon>
        <taxon>Carnivora</taxon>
        <taxon>Caniformia</taxon>
        <taxon>Ursidae</taxon>
        <taxon>Ursus</taxon>
    </lineage>
</organism>
<dbReference type="GO" id="GO:0035556">
    <property type="term" value="P:intracellular signal transduction"/>
    <property type="evidence" value="ECO:0007669"/>
    <property type="project" value="InterPro"/>
</dbReference>
<dbReference type="InterPro" id="IPR008271">
    <property type="entry name" value="Ser/Thr_kinase_AS"/>
</dbReference>
<accession>A0A452T635</accession>
<evidence type="ECO:0000256" key="12">
    <source>
        <dbReference type="ARBA" id="ARBA00048679"/>
    </source>
</evidence>
<evidence type="ECO:0000256" key="9">
    <source>
        <dbReference type="ARBA" id="ARBA00022777"/>
    </source>
</evidence>
<dbReference type="GO" id="GO:0004674">
    <property type="term" value="F:protein serine/threonine kinase activity"/>
    <property type="evidence" value="ECO:0007669"/>
    <property type="project" value="UniProtKB-KW"/>
</dbReference>
<evidence type="ECO:0000259" key="16">
    <source>
        <dbReference type="PROSITE" id="PS51285"/>
    </source>
</evidence>
<feature type="domain" description="AGC-kinase C-terminal" evidence="16">
    <location>
        <begin position="214"/>
        <end position="283"/>
    </location>
</feature>
<keyword evidence="6" id="KW-0808">Transferase</keyword>
<keyword evidence="10 14" id="KW-0067">ATP-binding</keyword>
<dbReference type="PIRSF" id="PIRSF000606">
    <property type="entry name" value="Ribsml_S6_kin_2"/>
    <property type="match status" value="1"/>
</dbReference>
<dbReference type="GeneTree" id="ENSGT00940000161083"/>
<keyword evidence="9" id="KW-0418">Kinase</keyword>
<dbReference type="SMART" id="SM00220">
    <property type="entry name" value="S_TKc"/>
    <property type="match status" value="1"/>
</dbReference>
<feature type="active site" description="Proton acceptor" evidence="13">
    <location>
        <position position="357"/>
    </location>
</feature>
<dbReference type="Gene3D" id="3.30.200.20">
    <property type="entry name" value="Phosphorylase Kinase, domain 1"/>
    <property type="match status" value="2"/>
</dbReference>
<dbReference type="Pfam" id="PF00069">
    <property type="entry name" value="Pkinase"/>
    <property type="match status" value="2"/>
</dbReference>
<keyword evidence="4" id="KW-0723">Serine/threonine-protein kinase</keyword>
<dbReference type="Ensembl" id="ENSUMAT00000004276.1">
    <property type="protein sequence ID" value="ENSUMAP00000003481.1"/>
    <property type="gene ID" value="ENSUMAG00000002800.1"/>
</dbReference>
<name>A0A452T635_URSMA</name>
<dbReference type="SUPFAM" id="SSF56112">
    <property type="entry name" value="Protein kinase-like (PK-like)"/>
    <property type="match status" value="2"/>
</dbReference>
<dbReference type="AlphaFoldDB" id="A0A452T635"/>
<dbReference type="EC" id="2.7.11.1" evidence="3"/>
<dbReference type="GO" id="GO:0000287">
    <property type="term" value="F:magnesium ion binding"/>
    <property type="evidence" value="ECO:0007669"/>
    <property type="project" value="InterPro"/>
</dbReference>
<evidence type="ECO:0000256" key="2">
    <source>
        <dbReference type="ARBA" id="ARBA00009804"/>
    </source>
</evidence>
<dbReference type="PROSITE" id="PS51285">
    <property type="entry name" value="AGC_KINASE_CTER"/>
    <property type="match status" value="1"/>
</dbReference>
<comment type="similarity">
    <text evidence="2">Belongs to the protein kinase superfamily. AGC Ser/Thr protein kinase family. S6 kinase subfamily.</text>
</comment>
<dbReference type="GO" id="GO:0005524">
    <property type="term" value="F:ATP binding"/>
    <property type="evidence" value="ECO:0007669"/>
    <property type="project" value="UniProtKB-KW"/>
</dbReference>
<dbReference type="InterPro" id="IPR017892">
    <property type="entry name" value="Pkinase_C"/>
</dbReference>
<dbReference type="GO" id="GO:0106310">
    <property type="term" value="F:protein serine kinase activity"/>
    <property type="evidence" value="ECO:0007669"/>
    <property type="project" value="RHEA"/>
</dbReference>
<protein>
    <recommendedName>
        <fullName evidence="3">non-specific serine/threonine protein kinase</fullName>
        <ecNumber evidence="3">2.7.11.1</ecNumber>
    </recommendedName>
</protein>
<dbReference type="FunFam" id="1.10.510.10:FF:000109">
    <property type="entry name" value="Ribosomal protein S6 kinase"/>
    <property type="match status" value="1"/>
</dbReference>
<evidence type="ECO:0000256" key="7">
    <source>
        <dbReference type="ARBA" id="ARBA00022737"/>
    </source>
</evidence>
<dbReference type="Gene3D" id="1.10.510.10">
    <property type="entry name" value="Transferase(Phosphotransferase) domain 1"/>
    <property type="match status" value="3"/>
</dbReference>
<feature type="domain" description="Protein kinase" evidence="15">
    <location>
        <begin position="306"/>
        <end position="427"/>
    </location>
</feature>
<comment type="catalytic activity">
    <reaction evidence="12">
        <text>L-seryl-[protein] + ATP = O-phospho-L-seryl-[protein] + ADP + H(+)</text>
        <dbReference type="Rhea" id="RHEA:17989"/>
        <dbReference type="Rhea" id="RHEA-COMP:9863"/>
        <dbReference type="Rhea" id="RHEA-COMP:11604"/>
        <dbReference type="ChEBI" id="CHEBI:15378"/>
        <dbReference type="ChEBI" id="CHEBI:29999"/>
        <dbReference type="ChEBI" id="CHEBI:30616"/>
        <dbReference type="ChEBI" id="CHEBI:83421"/>
        <dbReference type="ChEBI" id="CHEBI:456216"/>
        <dbReference type="EC" id="2.7.11.1"/>
    </reaction>
</comment>
<evidence type="ECO:0000256" key="8">
    <source>
        <dbReference type="ARBA" id="ARBA00022741"/>
    </source>
</evidence>
<evidence type="ECO:0000256" key="10">
    <source>
        <dbReference type="ARBA" id="ARBA00022840"/>
    </source>
</evidence>
<dbReference type="InterPro" id="IPR000719">
    <property type="entry name" value="Prot_kinase_dom"/>
</dbReference>
<feature type="binding site" evidence="14">
    <location>
        <position position="33"/>
    </location>
    <ligand>
        <name>ATP</name>
        <dbReference type="ChEBI" id="CHEBI:30616"/>
    </ligand>
</feature>
<evidence type="ECO:0000256" key="11">
    <source>
        <dbReference type="ARBA" id="ARBA00047899"/>
    </source>
</evidence>
<feature type="domain" description="Protein kinase" evidence="15">
    <location>
        <begin position="4"/>
        <end position="318"/>
    </location>
</feature>
<evidence type="ECO:0000256" key="4">
    <source>
        <dbReference type="ARBA" id="ARBA00022527"/>
    </source>
</evidence>
<dbReference type="PROSITE" id="PS00108">
    <property type="entry name" value="PROTEIN_KINASE_ST"/>
    <property type="match status" value="2"/>
</dbReference>
<evidence type="ECO:0000256" key="5">
    <source>
        <dbReference type="ARBA" id="ARBA00022553"/>
    </source>
</evidence>
<evidence type="ECO:0000256" key="3">
    <source>
        <dbReference type="ARBA" id="ARBA00012513"/>
    </source>
</evidence>
<dbReference type="PANTHER" id="PTHR24351">
    <property type="entry name" value="RIBOSOMAL PROTEIN S6 KINASE"/>
    <property type="match status" value="1"/>
</dbReference>
<feature type="active site" description="Proton acceptor" evidence="13">
    <location>
        <position position="129"/>
    </location>
</feature>
<evidence type="ECO:0000256" key="6">
    <source>
        <dbReference type="ARBA" id="ARBA00022679"/>
    </source>
</evidence>
<keyword evidence="7" id="KW-0677">Repeat</keyword>
<evidence type="ECO:0000259" key="15">
    <source>
        <dbReference type="PROSITE" id="PS50011"/>
    </source>
</evidence>
<dbReference type="PROSITE" id="PS50011">
    <property type="entry name" value="PROTEIN_KINASE_DOM"/>
    <property type="match status" value="2"/>
</dbReference>
<keyword evidence="5" id="KW-0597">Phosphoprotein</keyword>